<dbReference type="PANTHER" id="PTHR13020:SF28">
    <property type="entry name" value="TRINUCLEOTIDE REPEAT-CONTAINING GENE 6A PROTEIN"/>
    <property type="match status" value="1"/>
</dbReference>
<dbReference type="Proteomes" id="UP001529510">
    <property type="component" value="Unassembled WGS sequence"/>
</dbReference>
<evidence type="ECO:0000259" key="2">
    <source>
        <dbReference type="Pfam" id="PF16608"/>
    </source>
</evidence>
<sequence>NSDSKWSPGTVTNTSLAHELWKVPLPSKGISAPSRPPPGLTGQKQPSSWDNGSLRLAGWRSSESRFNS</sequence>
<dbReference type="InterPro" id="IPR052068">
    <property type="entry name" value="GW182_domain"/>
</dbReference>
<dbReference type="EMBL" id="JAMKFB020000003">
    <property type="protein sequence ID" value="KAL0197433.1"/>
    <property type="molecule type" value="Genomic_DNA"/>
</dbReference>
<comment type="caution">
    <text evidence="3">The sequence shown here is derived from an EMBL/GenBank/DDBJ whole genome shotgun (WGS) entry which is preliminary data.</text>
</comment>
<accession>A0ABD0RHU5</accession>
<dbReference type="AlphaFoldDB" id="A0ABD0RHU5"/>
<dbReference type="PANTHER" id="PTHR13020">
    <property type="entry name" value="TRINUCLEOTIDE REPEAT-CONTAINING GENE 6"/>
    <property type="match status" value="1"/>
</dbReference>
<dbReference type="Pfam" id="PF16608">
    <property type="entry name" value="TNRC6-PABC_bdg"/>
    <property type="match status" value="1"/>
</dbReference>
<protein>
    <recommendedName>
        <fullName evidence="2">TNRC6 PABC binding domain-containing protein</fullName>
    </recommendedName>
</protein>
<evidence type="ECO:0000313" key="3">
    <source>
        <dbReference type="EMBL" id="KAL0197433.1"/>
    </source>
</evidence>
<keyword evidence="4" id="KW-1185">Reference proteome</keyword>
<feature type="domain" description="TNRC6 PABC binding" evidence="2">
    <location>
        <begin position="2"/>
        <end position="68"/>
    </location>
</feature>
<evidence type="ECO:0000256" key="1">
    <source>
        <dbReference type="SAM" id="MobiDB-lite"/>
    </source>
</evidence>
<evidence type="ECO:0000313" key="4">
    <source>
        <dbReference type="Proteomes" id="UP001529510"/>
    </source>
</evidence>
<feature type="non-terminal residue" evidence="3">
    <location>
        <position position="68"/>
    </location>
</feature>
<feature type="compositionally biased region" description="Polar residues" evidence="1">
    <location>
        <begin position="42"/>
        <end position="51"/>
    </location>
</feature>
<organism evidence="3 4">
    <name type="scientific">Cirrhinus mrigala</name>
    <name type="common">Mrigala</name>
    <dbReference type="NCBI Taxonomy" id="683832"/>
    <lineage>
        <taxon>Eukaryota</taxon>
        <taxon>Metazoa</taxon>
        <taxon>Chordata</taxon>
        <taxon>Craniata</taxon>
        <taxon>Vertebrata</taxon>
        <taxon>Euteleostomi</taxon>
        <taxon>Actinopterygii</taxon>
        <taxon>Neopterygii</taxon>
        <taxon>Teleostei</taxon>
        <taxon>Ostariophysi</taxon>
        <taxon>Cypriniformes</taxon>
        <taxon>Cyprinidae</taxon>
        <taxon>Labeoninae</taxon>
        <taxon>Labeonini</taxon>
        <taxon>Cirrhinus</taxon>
    </lineage>
</organism>
<dbReference type="InterPro" id="IPR032226">
    <property type="entry name" value="TNRC6_PABC-bd"/>
</dbReference>
<proteinExistence type="predicted"/>
<reference evidence="3 4" key="1">
    <citation type="submission" date="2024-05" db="EMBL/GenBank/DDBJ databases">
        <title>Genome sequencing and assembly of Indian major carp, Cirrhinus mrigala (Hamilton, 1822).</title>
        <authorList>
            <person name="Mohindra V."/>
            <person name="Chowdhury L.M."/>
            <person name="Lal K."/>
            <person name="Jena J.K."/>
        </authorList>
    </citation>
    <scope>NUCLEOTIDE SEQUENCE [LARGE SCALE GENOMIC DNA]</scope>
    <source>
        <strain evidence="3">CM1030</strain>
        <tissue evidence="3">Blood</tissue>
    </source>
</reference>
<feature type="non-terminal residue" evidence="3">
    <location>
        <position position="1"/>
    </location>
</feature>
<gene>
    <name evidence="3" type="ORF">M9458_005973</name>
</gene>
<name>A0ABD0RHU5_CIRMR</name>
<feature type="region of interest" description="Disordered" evidence="1">
    <location>
        <begin position="26"/>
        <end position="68"/>
    </location>
</feature>